<evidence type="ECO:0000256" key="1">
    <source>
        <dbReference type="SAM" id="Phobius"/>
    </source>
</evidence>
<organism evidence="2 3">
    <name type="scientific">Zymoseptoria tritici ST99CH_1E4</name>
    <dbReference type="NCBI Taxonomy" id="1276532"/>
    <lineage>
        <taxon>Eukaryota</taxon>
        <taxon>Fungi</taxon>
        <taxon>Dikarya</taxon>
        <taxon>Ascomycota</taxon>
        <taxon>Pezizomycotina</taxon>
        <taxon>Dothideomycetes</taxon>
        <taxon>Dothideomycetidae</taxon>
        <taxon>Mycosphaerellales</taxon>
        <taxon>Mycosphaerellaceae</taxon>
        <taxon>Zymoseptoria</taxon>
    </lineage>
</organism>
<dbReference type="EMBL" id="LT854260">
    <property type="protein sequence ID" value="SMR56971.1"/>
    <property type="molecule type" value="Genomic_DNA"/>
</dbReference>
<name>A0A2H1GTU7_ZYMTR</name>
<keyword evidence="1" id="KW-0472">Membrane</keyword>
<sequence>MALTPGLRYASTHALRSNQVASTGRQNLVGTVTAITYWCAIVSAPLAGAYVISENASQDKRFANLRPLSFRDCLPSSSLDDYAGAFARAR</sequence>
<keyword evidence="1" id="KW-0812">Transmembrane</keyword>
<dbReference type="Proteomes" id="UP000245764">
    <property type="component" value="Chromosome 8"/>
</dbReference>
<evidence type="ECO:0000313" key="2">
    <source>
        <dbReference type="EMBL" id="SMR56971.1"/>
    </source>
</evidence>
<keyword evidence="1" id="KW-1133">Transmembrane helix</keyword>
<protein>
    <submittedName>
        <fullName evidence="2">Uncharacterized protein</fullName>
    </submittedName>
</protein>
<proteinExistence type="predicted"/>
<dbReference type="AlphaFoldDB" id="A0A2H1GTU7"/>
<reference evidence="3" key="1">
    <citation type="submission" date="2017-05" db="EMBL/GenBank/DDBJ databases">
        <authorList>
            <person name="Song R."/>
            <person name="Chenine A.L."/>
            <person name="Ruprecht R.M."/>
        </authorList>
    </citation>
    <scope>NUCLEOTIDE SEQUENCE [LARGE SCALE GENOMIC DNA]</scope>
</reference>
<evidence type="ECO:0000313" key="3">
    <source>
        <dbReference type="Proteomes" id="UP000245764"/>
    </source>
</evidence>
<accession>A0A2H1GTU7</accession>
<gene>
    <name evidence="2" type="ORF">ZT1E4_G8568</name>
</gene>
<feature type="transmembrane region" description="Helical" evidence="1">
    <location>
        <begin position="35"/>
        <end position="52"/>
    </location>
</feature>